<dbReference type="EMBL" id="CP035758">
    <property type="protein sequence ID" value="QBD78797.1"/>
    <property type="molecule type" value="Genomic_DNA"/>
</dbReference>
<feature type="transmembrane region" description="Helical" evidence="5">
    <location>
        <begin position="192"/>
        <end position="214"/>
    </location>
</feature>
<evidence type="ECO:0000256" key="3">
    <source>
        <dbReference type="ARBA" id="ARBA00022989"/>
    </source>
</evidence>
<dbReference type="InterPro" id="IPR000515">
    <property type="entry name" value="MetI-like"/>
</dbReference>
<dbReference type="OrthoDB" id="9769919at2"/>
<dbReference type="PROSITE" id="PS50928">
    <property type="entry name" value="ABC_TM1"/>
    <property type="match status" value="1"/>
</dbReference>
<protein>
    <submittedName>
        <fullName evidence="7">ABC transporter permease</fullName>
    </submittedName>
</protein>
<dbReference type="InterPro" id="IPR035906">
    <property type="entry name" value="MetI-like_sf"/>
</dbReference>
<comment type="similarity">
    <text evidence="5">Belongs to the binding-protein-dependent transport system permease family.</text>
</comment>
<dbReference type="Proteomes" id="UP000290365">
    <property type="component" value="Chromosome"/>
</dbReference>
<reference evidence="7 8" key="1">
    <citation type="submission" date="2019-01" db="EMBL/GenBank/DDBJ databases">
        <title>Ktedonosporobacter rubrisoli SCAWS-G2.</title>
        <authorList>
            <person name="Huang Y."/>
            <person name="Yan B."/>
        </authorList>
    </citation>
    <scope>NUCLEOTIDE SEQUENCE [LARGE SCALE GENOMIC DNA]</scope>
    <source>
        <strain evidence="7 8">SCAWS-G2</strain>
    </source>
</reference>
<evidence type="ECO:0000313" key="8">
    <source>
        <dbReference type="Proteomes" id="UP000290365"/>
    </source>
</evidence>
<dbReference type="SUPFAM" id="SSF161098">
    <property type="entry name" value="MetI-like"/>
    <property type="match status" value="1"/>
</dbReference>
<feature type="transmembrane region" description="Helical" evidence="5">
    <location>
        <begin position="151"/>
        <end position="172"/>
    </location>
</feature>
<dbReference type="RefSeq" id="WP_129889850.1">
    <property type="nucleotide sequence ID" value="NZ_CP035758.1"/>
</dbReference>
<dbReference type="GO" id="GO:0055085">
    <property type="term" value="P:transmembrane transport"/>
    <property type="evidence" value="ECO:0007669"/>
    <property type="project" value="InterPro"/>
</dbReference>
<feature type="transmembrane region" description="Helical" evidence="5">
    <location>
        <begin position="250"/>
        <end position="276"/>
    </location>
</feature>
<dbReference type="Gene3D" id="1.10.3720.10">
    <property type="entry name" value="MetI-like"/>
    <property type="match status" value="1"/>
</dbReference>
<comment type="subcellular location">
    <subcellularLocation>
        <location evidence="5">Cell membrane</location>
        <topology evidence="5">Multi-pass membrane protein</topology>
    </subcellularLocation>
    <subcellularLocation>
        <location evidence="1">Membrane</location>
        <topology evidence="1">Multi-pass membrane protein</topology>
    </subcellularLocation>
</comment>
<feature type="transmembrane region" description="Helical" evidence="5">
    <location>
        <begin position="296"/>
        <end position="322"/>
    </location>
</feature>
<keyword evidence="2 5" id="KW-0812">Transmembrane</keyword>
<feature type="domain" description="ABC transmembrane type-1" evidence="6">
    <location>
        <begin position="103"/>
        <end position="315"/>
    </location>
</feature>
<dbReference type="PANTHER" id="PTHR43376:SF1">
    <property type="entry name" value="OLIGOPEPTIDE TRANSPORT SYSTEM PERMEASE PROTEIN"/>
    <property type="match status" value="1"/>
</dbReference>
<dbReference type="KEGG" id="kbs:EPA93_23540"/>
<name>A0A4P6JTA1_KTERU</name>
<dbReference type="CDD" id="cd06261">
    <property type="entry name" value="TM_PBP2"/>
    <property type="match status" value="1"/>
</dbReference>
<feature type="transmembrane region" description="Helical" evidence="5">
    <location>
        <begin position="103"/>
        <end position="130"/>
    </location>
</feature>
<evidence type="ECO:0000313" key="7">
    <source>
        <dbReference type="EMBL" id="QBD78797.1"/>
    </source>
</evidence>
<evidence type="ECO:0000256" key="2">
    <source>
        <dbReference type="ARBA" id="ARBA00022692"/>
    </source>
</evidence>
<dbReference type="Pfam" id="PF00528">
    <property type="entry name" value="BPD_transp_1"/>
    <property type="match status" value="1"/>
</dbReference>
<organism evidence="7 8">
    <name type="scientific">Ktedonosporobacter rubrisoli</name>
    <dbReference type="NCBI Taxonomy" id="2509675"/>
    <lineage>
        <taxon>Bacteria</taxon>
        <taxon>Bacillati</taxon>
        <taxon>Chloroflexota</taxon>
        <taxon>Ktedonobacteria</taxon>
        <taxon>Ktedonobacterales</taxon>
        <taxon>Ktedonosporobacteraceae</taxon>
        <taxon>Ktedonosporobacter</taxon>
    </lineage>
</organism>
<dbReference type="GO" id="GO:0005886">
    <property type="term" value="C:plasma membrane"/>
    <property type="evidence" value="ECO:0007669"/>
    <property type="project" value="UniProtKB-SubCell"/>
</dbReference>
<keyword evidence="8" id="KW-1185">Reference proteome</keyword>
<evidence type="ECO:0000259" key="6">
    <source>
        <dbReference type="PROSITE" id="PS50928"/>
    </source>
</evidence>
<dbReference type="PANTHER" id="PTHR43376">
    <property type="entry name" value="OLIGOPEPTIDE TRANSPORT SYSTEM PERMEASE PROTEIN"/>
    <property type="match status" value="1"/>
</dbReference>
<keyword evidence="3 5" id="KW-1133">Transmembrane helix</keyword>
<evidence type="ECO:0000256" key="1">
    <source>
        <dbReference type="ARBA" id="ARBA00004141"/>
    </source>
</evidence>
<sequence>MRHMLRRILFYLLALWAAATLDFVIPRLAPGNPVQIMLGRLQRSGVAISPGLQKAMEAQFGLNTSDPMWLQYLKYLQNLLTGNWGISLTNSFTPVKDVIGQGLMWTLSLGLVAVLISFVLGCLFGVIVGWRRGGALDSIFSPGMAFLSAIPYFWLALILVYLFGFTLRWFPFADGFDTTLDIGWTTDFILSALYHAILPAITLIVASLSGWMLVMRNSMVTTLSEDYVLMAMAKGLKKGRVMFSYAARNAILPNVSGFAIALGSIVGGQLLTEIVFSYPGIGFSLFSAVKNLDYPLIQGIFFMIALGVLGANFLADLAYALLDPRVRQERSA</sequence>
<evidence type="ECO:0000256" key="5">
    <source>
        <dbReference type="RuleBase" id="RU363032"/>
    </source>
</evidence>
<accession>A0A4P6JTA1</accession>
<gene>
    <name evidence="7" type="ORF">EPA93_23540</name>
</gene>
<dbReference type="AlphaFoldDB" id="A0A4P6JTA1"/>
<proteinExistence type="inferred from homology"/>
<keyword evidence="5" id="KW-0813">Transport</keyword>
<keyword evidence="4 5" id="KW-0472">Membrane</keyword>
<evidence type="ECO:0000256" key="4">
    <source>
        <dbReference type="ARBA" id="ARBA00023136"/>
    </source>
</evidence>